<feature type="region of interest" description="Disordered" evidence="6">
    <location>
        <begin position="1"/>
        <end position="45"/>
    </location>
</feature>
<dbReference type="PANTHER" id="PTHR43133">
    <property type="entry name" value="RNA POLYMERASE ECF-TYPE SIGMA FACTO"/>
    <property type="match status" value="1"/>
</dbReference>
<feature type="compositionally biased region" description="Polar residues" evidence="6">
    <location>
        <begin position="17"/>
        <end position="45"/>
    </location>
</feature>
<evidence type="ECO:0000259" key="10">
    <source>
        <dbReference type="Pfam" id="PF08281"/>
    </source>
</evidence>
<dbReference type="NCBIfam" id="TIGR02937">
    <property type="entry name" value="sigma70-ECF"/>
    <property type="match status" value="1"/>
</dbReference>
<keyword evidence="2" id="KW-0805">Transcription regulation</keyword>
<keyword evidence="3" id="KW-0731">Sigma factor</keyword>
<keyword evidence="7" id="KW-0812">Transmembrane</keyword>
<dbReference type="NCBIfam" id="TIGR03008">
    <property type="entry name" value="pepcterm_CAAX"/>
    <property type="match status" value="1"/>
</dbReference>
<dbReference type="CDD" id="cd06171">
    <property type="entry name" value="Sigma70_r4"/>
    <property type="match status" value="1"/>
</dbReference>
<evidence type="ECO:0000256" key="7">
    <source>
        <dbReference type="SAM" id="Phobius"/>
    </source>
</evidence>
<evidence type="ECO:0000313" key="14">
    <source>
        <dbReference type="Proteomes" id="UP001152797"/>
    </source>
</evidence>
<dbReference type="Gene3D" id="1.10.10.10">
    <property type="entry name" value="Winged helix-like DNA-binding domain superfamily/Winged helix DNA-binding domain"/>
    <property type="match status" value="1"/>
</dbReference>
<dbReference type="PANTHER" id="PTHR43133:SF8">
    <property type="entry name" value="RNA POLYMERASE SIGMA FACTOR HI_1459-RELATED"/>
    <property type="match status" value="1"/>
</dbReference>
<evidence type="ECO:0000259" key="9">
    <source>
        <dbReference type="Pfam" id="PF04542"/>
    </source>
</evidence>
<dbReference type="InterPro" id="IPR007627">
    <property type="entry name" value="RNA_pol_sigma70_r2"/>
</dbReference>
<dbReference type="Pfam" id="PF02517">
    <property type="entry name" value="Rce1-like"/>
    <property type="match status" value="1"/>
</dbReference>
<name>A0A9P1FD45_9DINO</name>
<feature type="compositionally biased region" description="Acidic residues" evidence="6">
    <location>
        <begin position="1"/>
        <end position="12"/>
    </location>
</feature>
<feature type="transmembrane region" description="Helical" evidence="7">
    <location>
        <begin position="249"/>
        <end position="266"/>
    </location>
</feature>
<accession>A0A9P1FD45</accession>
<keyword evidence="5" id="KW-0804">Transcription</keyword>
<dbReference type="GO" id="GO:0006352">
    <property type="term" value="P:DNA-templated transcription initiation"/>
    <property type="evidence" value="ECO:0007669"/>
    <property type="project" value="InterPro"/>
</dbReference>
<keyword evidence="7" id="KW-0472">Membrane</keyword>
<dbReference type="GO" id="GO:0003677">
    <property type="term" value="F:DNA binding"/>
    <property type="evidence" value="ECO:0007669"/>
    <property type="project" value="UniProtKB-KW"/>
</dbReference>
<dbReference type="Pfam" id="PF08281">
    <property type="entry name" value="Sigma70_r4_2"/>
    <property type="match status" value="1"/>
</dbReference>
<dbReference type="InterPro" id="IPR036388">
    <property type="entry name" value="WH-like_DNA-bd_sf"/>
</dbReference>
<dbReference type="AlphaFoldDB" id="A0A9P1FD45"/>
<protein>
    <submittedName>
        <fullName evidence="13">RNA polymerase sigma factor CnrH</fullName>
    </submittedName>
</protein>
<dbReference type="SUPFAM" id="SSF88659">
    <property type="entry name" value="Sigma3 and sigma4 domains of RNA polymerase sigma factors"/>
    <property type="match status" value="1"/>
</dbReference>
<dbReference type="InterPro" id="IPR014284">
    <property type="entry name" value="RNA_pol_sigma-70_dom"/>
</dbReference>
<dbReference type="EMBL" id="CAMXCT030000001">
    <property type="protein sequence ID" value="CAL4758835.1"/>
    <property type="molecule type" value="Genomic_DNA"/>
</dbReference>
<evidence type="ECO:0000313" key="12">
    <source>
        <dbReference type="EMBL" id="CAL1124898.1"/>
    </source>
</evidence>
<dbReference type="EMBL" id="CAMXCT020000001">
    <property type="protein sequence ID" value="CAL1124898.1"/>
    <property type="molecule type" value="Genomic_DNA"/>
</dbReference>
<feature type="domain" description="RNA polymerase sigma-70 region 2" evidence="9">
    <location>
        <begin position="368"/>
        <end position="438"/>
    </location>
</feature>
<gene>
    <name evidence="11" type="ORF">C1SCF055_LOCUS113</name>
</gene>
<dbReference type="InterPro" id="IPR013324">
    <property type="entry name" value="RNA_pol_sigma_r3/r4-like"/>
</dbReference>
<evidence type="ECO:0000313" key="11">
    <source>
        <dbReference type="EMBL" id="CAI3971523.1"/>
    </source>
</evidence>
<feature type="domain" description="RNA polymerase sigma factor 70 region 4 type 2" evidence="10">
    <location>
        <begin position="483"/>
        <end position="524"/>
    </location>
</feature>
<feature type="transmembrane region" description="Helical" evidence="7">
    <location>
        <begin position="182"/>
        <end position="202"/>
    </location>
</feature>
<comment type="caution">
    <text evidence="11">The sequence shown here is derived from an EMBL/GenBank/DDBJ whole genome shotgun (WGS) entry which is preliminary data.</text>
</comment>
<dbReference type="InterPro" id="IPR039425">
    <property type="entry name" value="RNA_pol_sigma-70-like"/>
</dbReference>
<dbReference type="InterPro" id="IPR013249">
    <property type="entry name" value="RNA_pol_sigma70_r4_t2"/>
</dbReference>
<keyword evidence="4" id="KW-0238">DNA-binding</keyword>
<feature type="transmembrane region" description="Helical" evidence="7">
    <location>
        <begin position="126"/>
        <end position="146"/>
    </location>
</feature>
<dbReference type="SUPFAM" id="SSF88946">
    <property type="entry name" value="Sigma2 domain of RNA polymerase sigma factors"/>
    <property type="match status" value="1"/>
</dbReference>
<reference evidence="12" key="2">
    <citation type="submission" date="2024-04" db="EMBL/GenBank/DDBJ databases">
        <authorList>
            <person name="Chen Y."/>
            <person name="Shah S."/>
            <person name="Dougan E. K."/>
            <person name="Thang M."/>
            <person name="Chan C."/>
        </authorList>
    </citation>
    <scope>NUCLEOTIDE SEQUENCE [LARGE SCALE GENOMIC DNA]</scope>
</reference>
<evidence type="ECO:0000256" key="3">
    <source>
        <dbReference type="ARBA" id="ARBA00023082"/>
    </source>
</evidence>
<dbReference type="GO" id="GO:0080120">
    <property type="term" value="P:CAAX-box protein maturation"/>
    <property type="evidence" value="ECO:0007669"/>
    <property type="project" value="UniProtKB-ARBA"/>
</dbReference>
<dbReference type="Pfam" id="PF04542">
    <property type="entry name" value="Sigma70_r2"/>
    <property type="match status" value="1"/>
</dbReference>
<evidence type="ECO:0000259" key="8">
    <source>
        <dbReference type="Pfam" id="PF02517"/>
    </source>
</evidence>
<evidence type="ECO:0000313" key="13">
    <source>
        <dbReference type="EMBL" id="CAL4758835.1"/>
    </source>
</evidence>
<evidence type="ECO:0000256" key="5">
    <source>
        <dbReference type="ARBA" id="ARBA00023163"/>
    </source>
</evidence>
<dbReference type="InterPro" id="IPR013325">
    <property type="entry name" value="RNA_pol_sigma_r2"/>
</dbReference>
<dbReference type="InterPro" id="IPR014346">
    <property type="entry name" value="Prenyl_protease-related"/>
</dbReference>
<dbReference type="GO" id="GO:0004175">
    <property type="term" value="F:endopeptidase activity"/>
    <property type="evidence" value="ECO:0007669"/>
    <property type="project" value="UniProtKB-ARBA"/>
</dbReference>
<feature type="transmembrane region" description="Helical" evidence="7">
    <location>
        <begin position="273"/>
        <end position="294"/>
    </location>
</feature>
<evidence type="ECO:0000256" key="1">
    <source>
        <dbReference type="ARBA" id="ARBA00010641"/>
    </source>
</evidence>
<feature type="transmembrane region" description="Helical" evidence="7">
    <location>
        <begin position="91"/>
        <end position="114"/>
    </location>
</feature>
<dbReference type="Gene3D" id="1.10.1740.10">
    <property type="match status" value="1"/>
</dbReference>
<dbReference type="InterPro" id="IPR003675">
    <property type="entry name" value="Rce1/LyrA-like_dom"/>
</dbReference>
<sequence length="536" mass="59816">MSDTPSEPEDSPGETAKPSTEQPVKSSTTSDEASTISSDTSSTEGPQDFLAKYPWVPFVAPMVVYMLANSLEPQPPGPDGEANPGPLGLSYSYYPLIYAAKIVITLITIAIVWPGYHPFRFRVSPLSFLVGAVGAVVWIGLCQPPVLDAMNNLLNSVGLSSFAEAGERSGFNPLEHWADSPAMAYAFLALRLFGMVVVVAWIEEFFWRAFLIRFLQGSDWWRIEFGTYQLGPLAATTVVFALAHPLTEFPAAIAWFAVVSWLMLTTRNIYDCIIAHGVTNLLLAIYVIVTGAWLDQQADPTVFPPNLWPLQLIFSQVLDAMTPAPFKRRSESEVTDPSLLEATQLFLQDQLAGRDSSEVSADAWECFYDLYSPVVRRFAISCGVSQSEIDDCVQDALQSVLQALPEFRYDAERGRFRTWLYTLVRNKATDMVRRRARRPTSHLSPEVASSLHDATADPAAEYENQWNVETVHAVLAQLEADVSERDYRVFYMRAIEGLSVQEVAEATGSTVEKVRYRHHRVKKRFAHLFSLYTGVE</sequence>
<proteinExistence type="inferred from homology"/>
<comment type="similarity">
    <text evidence="1">Belongs to the sigma-70 factor family. ECF subfamily.</text>
</comment>
<organism evidence="11">
    <name type="scientific">Cladocopium goreaui</name>
    <dbReference type="NCBI Taxonomy" id="2562237"/>
    <lineage>
        <taxon>Eukaryota</taxon>
        <taxon>Sar</taxon>
        <taxon>Alveolata</taxon>
        <taxon>Dinophyceae</taxon>
        <taxon>Suessiales</taxon>
        <taxon>Symbiodiniaceae</taxon>
        <taxon>Cladocopium</taxon>
    </lineage>
</organism>
<dbReference type="EMBL" id="CAMXCT010000001">
    <property type="protein sequence ID" value="CAI3971523.1"/>
    <property type="molecule type" value="Genomic_DNA"/>
</dbReference>
<dbReference type="GO" id="GO:0016987">
    <property type="term" value="F:sigma factor activity"/>
    <property type="evidence" value="ECO:0007669"/>
    <property type="project" value="UniProtKB-KW"/>
</dbReference>
<evidence type="ECO:0000256" key="4">
    <source>
        <dbReference type="ARBA" id="ARBA00023125"/>
    </source>
</evidence>
<evidence type="ECO:0000256" key="2">
    <source>
        <dbReference type="ARBA" id="ARBA00023015"/>
    </source>
</evidence>
<dbReference type="Proteomes" id="UP001152797">
    <property type="component" value="Unassembled WGS sequence"/>
</dbReference>
<keyword evidence="7" id="KW-1133">Transmembrane helix</keyword>
<reference evidence="11" key="1">
    <citation type="submission" date="2022-10" db="EMBL/GenBank/DDBJ databases">
        <authorList>
            <person name="Chen Y."/>
            <person name="Dougan E. K."/>
            <person name="Chan C."/>
            <person name="Rhodes N."/>
            <person name="Thang M."/>
        </authorList>
    </citation>
    <scope>NUCLEOTIDE SEQUENCE</scope>
</reference>
<keyword evidence="14" id="KW-1185">Reference proteome</keyword>
<feature type="domain" description="CAAX prenyl protease 2/Lysostaphin resistance protein A-like" evidence="8">
    <location>
        <begin position="188"/>
        <end position="282"/>
    </location>
</feature>
<feature type="transmembrane region" description="Helical" evidence="7">
    <location>
        <begin position="223"/>
        <end position="243"/>
    </location>
</feature>
<evidence type="ECO:0000256" key="6">
    <source>
        <dbReference type="SAM" id="MobiDB-lite"/>
    </source>
</evidence>